<proteinExistence type="predicted"/>
<sequence length="50" mass="5911">MYNQGNNILQLSGSQTYFCIFEGLFIIYSLTLSWFQILFLIVNYQMASFE</sequence>
<protein>
    <submittedName>
        <fullName evidence="2">Uncharacterized protein</fullName>
    </submittedName>
</protein>
<gene>
    <name evidence="2" type="ORF">POCTA_138.1.T0950138</name>
</gene>
<evidence type="ECO:0000313" key="2">
    <source>
        <dbReference type="EMBL" id="CAD8189596.1"/>
    </source>
</evidence>
<dbReference type="AlphaFoldDB" id="A0A8S1WUZ5"/>
<evidence type="ECO:0000256" key="1">
    <source>
        <dbReference type="SAM" id="Phobius"/>
    </source>
</evidence>
<accession>A0A8S1WUZ5</accession>
<keyword evidence="3" id="KW-1185">Reference proteome</keyword>
<keyword evidence="1" id="KW-0472">Membrane</keyword>
<feature type="transmembrane region" description="Helical" evidence="1">
    <location>
        <begin position="20"/>
        <end position="42"/>
    </location>
</feature>
<comment type="caution">
    <text evidence="2">The sequence shown here is derived from an EMBL/GenBank/DDBJ whole genome shotgun (WGS) entry which is preliminary data.</text>
</comment>
<keyword evidence="1" id="KW-1133">Transmembrane helix</keyword>
<organism evidence="2 3">
    <name type="scientific">Paramecium octaurelia</name>
    <dbReference type="NCBI Taxonomy" id="43137"/>
    <lineage>
        <taxon>Eukaryota</taxon>
        <taxon>Sar</taxon>
        <taxon>Alveolata</taxon>
        <taxon>Ciliophora</taxon>
        <taxon>Intramacronucleata</taxon>
        <taxon>Oligohymenophorea</taxon>
        <taxon>Peniculida</taxon>
        <taxon>Parameciidae</taxon>
        <taxon>Paramecium</taxon>
    </lineage>
</organism>
<dbReference type="EMBL" id="CAJJDP010000094">
    <property type="protein sequence ID" value="CAD8189596.1"/>
    <property type="molecule type" value="Genomic_DNA"/>
</dbReference>
<reference evidence="2" key="1">
    <citation type="submission" date="2021-01" db="EMBL/GenBank/DDBJ databases">
        <authorList>
            <consortium name="Genoscope - CEA"/>
            <person name="William W."/>
        </authorList>
    </citation>
    <scope>NUCLEOTIDE SEQUENCE</scope>
</reference>
<dbReference type="Proteomes" id="UP000683925">
    <property type="component" value="Unassembled WGS sequence"/>
</dbReference>
<keyword evidence="1" id="KW-0812">Transmembrane</keyword>
<evidence type="ECO:0000313" key="3">
    <source>
        <dbReference type="Proteomes" id="UP000683925"/>
    </source>
</evidence>
<name>A0A8S1WUZ5_PAROT</name>